<keyword evidence="3" id="KW-0862">Zinc</keyword>
<dbReference type="SUPFAM" id="SSF57850">
    <property type="entry name" value="RING/U-box"/>
    <property type="match status" value="1"/>
</dbReference>
<name>A0A7S4HD85_9EUKA</name>
<accession>A0A7S4HD85</accession>
<dbReference type="SMART" id="SM00184">
    <property type="entry name" value="RING"/>
    <property type="match status" value="1"/>
</dbReference>
<dbReference type="PROSITE" id="PS50089">
    <property type="entry name" value="ZF_RING_2"/>
    <property type="match status" value="1"/>
</dbReference>
<dbReference type="GO" id="GO:0016567">
    <property type="term" value="P:protein ubiquitination"/>
    <property type="evidence" value="ECO:0007669"/>
    <property type="project" value="TreeGrafter"/>
</dbReference>
<evidence type="ECO:0000256" key="4">
    <source>
        <dbReference type="PROSITE-ProRule" id="PRU00175"/>
    </source>
</evidence>
<dbReference type="InterPro" id="IPR013083">
    <property type="entry name" value="Znf_RING/FYVE/PHD"/>
</dbReference>
<protein>
    <recommendedName>
        <fullName evidence="5">RING-type domain-containing protein</fullName>
    </recommendedName>
</protein>
<evidence type="ECO:0000256" key="1">
    <source>
        <dbReference type="ARBA" id="ARBA00022723"/>
    </source>
</evidence>
<feature type="domain" description="RING-type" evidence="5">
    <location>
        <begin position="73"/>
        <end position="114"/>
    </location>
</feature>
<evidence type="ECO:0000256" key="2">
    <source>
        <dbReference type="ARBA" id="ARBA00022771"/>
    </source>
</evidence>
<gene>
    <name evidence="6" type="ORF">CPOL0286_LOCUS1026</name>
</gene>
<dbReference type="Pfam" id="PF13639">
    <property type="entry name" value="zf-RING_2"/>
    <property type="match status" value="1"/>
</dbReference>
<dbReference type="PANTHER" id="PTHR45969:SF69">
    <property type="entry name" value="FINGER DOMAIN PROTEIN, PUTATIVE (AFU_ORTHOLOGUE AFUA_3G12190)-RELATED"/>
    <property type="match status" value="1"/>
</dbReference>
<dbReference type="GO" id="GO:0061630">
    <property type="term" value="F:ubiquitin protein ligase activity"/>
    <property type="evidence" value="ECO:0007669"/>
    <property type="project" value="TreeGrafter"/>
</dbReference>
<dbReference type="InterPro" id="IPR001841">
    <property type="entry name" value="Znf_RING"/>
</dbReference>
<organism evidence="6">
    <name type="scientific">Prymnesium polylepis</name>
    <dbReference type="NCBI Taxonomy" id="72548"/>
    <lineage>
        <taxon>Eukaryota</taxon>
        <taxon>Haptista</taxon>
        <taxon>Haptophyta</taxon>
        <taxon>Prymnesiophyceae</taxon>
        <taxon>Prymnesiales</taxon>
        <taxon>Prymnesiaceae</taxon>
        <taxon>Prymnesium</taxon>
    </lineage>
</organism>
<proteinExistence type="predicted"/>
<keyword evidence="2 4" id="KW-0863">Zinc-finger</keyword>
<keyword evidence="1" id="KW-0479">Metal-binding</keyword>
<dbReference type="AlphaFoldDB" id="A0A7S4HD85"/>
<reference evidence="6" key="1">
    <citation type="submission" date="2021-01" db="EMBL/GenBank/DDBJ databases">
        <authorList>
            <person name="Corre E."/>
            <person name="Pelletier E."/>
            <person name="Niang G."/>
            <person name="Scheremetjew M."/>
            <person name="Finn R."/>
            <person name="Kale V."/>
            <person name="Holt S."/>
            <person name="Cochrane G."/>
            <person name="Meng A."/>
            <person name="Brown T."/>
            <person name="Cohen L."/>
        </authorList>
    </citation>
    <scope>NUCLEOTIDE SEQUENCE</scope>
    <source>
        <strain evidence="6">UIO037</strain>
    </source>
</reference>
<dbReference type="PANTHER" id="PTHR45969">
    <property type="entry name" value="RING ZINC FINGER PROTEIN-RELATED"/>
    <property type="match status" value="1"/>
</dbReference>
<sequence length="257" mass="28039">MLAPPPRMRTALVAQFSSITVPESFVAELRGYFAAISSDEDAPPPAVSDNEFAQLSEVRRSSSESALASQDDCVVCLQRMAPMTRLKELPCGHVFHAACLRRWLGKSRCCPCCRAELPQCDNGQCKSKSGESAFARSAPITTRVIGRTADGGKLLRVPRQPTPSHLGGSRRGGEAASVIVRFYEQPPAAMLHARPDGVPDDAHLLVARYPTGTARVWRFVTTVEQERRARGSRLPRRELQGLRAGEVEGRSFPISVS</sequence>
<dbReference type="EMBL" id="HBKO01002064">
    <property type="protein sequence ID" value="CAE2195672.1"/>
    <property type="molecule type" value="Transcribed_RNA"/>
</dbReference>
<dbReference type="GO" id="GO:0008270">
    <property type="term" value="F:zinc ion binding"/>
    <property type="evidence" value="ECO:0007669"/>
    <property type="project" value="UniProtKB-KW"/>
</dbReference>
<evidence type="ECO:0000256" key="3">
    <source>
        <dbReference type="ARBA" id="ARBA00022833"/>
    </source>
</evidence>
<dbReference type="Gene3D" id="3.30.40.10">
    <property type="entry name" value="Zinc/RING finger domain, C3HC4 (zinc finger)"/>
    <property type="match status" value="1"/>
</dbReference>
<evidence type="ECO:0000259" key="5">
    <source>
        <dbReference type="PROSITE" id="PS50089"/>
    </source>
</evidence>
<evidence type="ECO:0000313" key="6">
    <source>
        <dbReference type="EMBL" id="CAE2195672.1"/>
    </source>
</evidence>